<evidence type="ECO:0000313" key="17">
    <source>
        <dbReference type="Proteomes" id="UP000241736"/>
    </source>
</evidence>
<dbReference type="Gene3D" id="3.20.20.70">
    <property type="entry name" value="Aldolase class I"/>
    <property type="match status" value="1"/>
</dbReference>
<evidence type="ECO:0000256" key="6">
    <source>
        <dbReference type="ARBA" id="ARBA00022642"/>
    </source>
</evidence>
<dbReference type="GO" id="GO:0009435">
    <property type="term" value="P:NAD+ biosynthetic process"/>
    <property type="evidence" value="ECO:0007669"/>
    <property type="project" value="UniProtKB-UniPathway"/>
</dbReference>
<comment type="function">
    <text evidence="1">Involved in the catabolism of quinolinic acid (QA).</text>
</comment>
<evidence type="ECO:0000256" key="13">
    <source>
        <dbReference type="PIRSR" id="PIRSR006250-1"/>
    </source>
</evidence>
<dbReference type="SUPFAM" id="SSF54675">
    <property type="entry name" value="Nicotinate/Quinolinate PRTase N-terminal domain-like"/>
    <property type="match status" value="1"/>
</dbReference>
<feature type="binding site" evidence="13">
    <location>
        <begin position="135"/>
        <end position="137"/>
    </location>
    <ligand>
        <name>substrate</name>
    </ligand>
</feature>
<evidence type="ECO:0000259" key="14">
    <source>
        <dbReference type="Pfam" id="PF01729"/>
    </source>
</evidence>
<evidence type="ECO:0000259" key="15">
    <source>
        <dbReference type="Pfam" id="PF02749"/>
    </source>
</evidence>
<keyword evidence="6" id="KW-0662">Pyridine nucleotide biosynthesis</keyword>
<comment type="similarity">
    <text evidence="3 12">Belongs to the NadC/ModD family.</text>
</comment>
<feature type="binding site" evidence="13">
    <location>
        <position position="169"/>
    </location>
    <ligand>
        <name>substrate</name>
    </ligand>
</feature>
<dbReference type="AlphaFoldDB" id="A0A2P6M7P6"/>
<evidence type="ECO:0000256" key="12">
    <source>
        <dbReference type="PIRNR" id="PIRNR006250"/>
    </source>
</evidence>
<comment type="pathway">
    <text evidence="2">Cofactor biosynthesis; NAD(+) biosynthesis; nicotinate D-ribonucleotide from quinolinate: step 1/1.</text>
</comment>
<dbReference type="Pfam" id="PF01729">
    <property type="entry name" value="QRPTase_C"/>
    <property type="match status" value="1"/>
</dbReference>
<dbReference type="OrthoDB" id="9782546at2"/>
<evidence type="ECO:0000256" key="11">
    <source>
        <dbReference type="ARBA" id="ARBA00069173"/>
    </source>
</evidence>
<comment type="catalytic activity">
    <reaction evidence="10">
        <text>nicotinate beta-D-ribonucleotide + CO2 + diphosphate = quinolinate + 5-phospho-alpha-D-ribose 1-diphosphate + 2 H(+)</text>
        <dbReference type="Rhea" id="RHEA:12733"/>
        <dbReference type="ChEBI" id="CHEBI:15378"/>
        <dbReference type="ChEBI" id="CHEBI:16526"/>
        <dbReference type="ChEBI" id="CHEBI:29959"/>
        <dbReference type="ChEBI" id="CHEBI:33019"/>
        <dbReference type="ChEBI" id="CHEBI:57502"/>
        <dbReference type="ChEBI" id="CHEBI:58017"/>
        <dbReference type="EC" id="2.4.2.19"/>
    </reaction>
</comment>
<dbReference type="Gene3D" id="3.90.1170.20">
    <property type="entry name" value="Quinolinate phosphoribosyl transferase, N-terminal domain"/>
    <property type="match status" value="1"/>
</dbReference>
<evidence type="ECO:0000256" key="9">
    <source>
        <dbReference type="ARBA" id="ARBA00033102"/>
    </source>
</evidence>
<evidence type="ECO:0000256" key="7">
    <source>
        <dbReference type="ARBA" id="ARBA00022676"/>
    </source>
</evidence>
<gene>
    <name evidence="16" type="primary">nadC</name>
    <name evidence="16" type="ORF">C6N40_09425</name>
</gene>
<sequence length="290" mass="30404">MATLPSPPPAGVVAEDVARALAEDLGPGDATAELLPDGPAEAWVVAKEAGVIAGRPWFDECFRRLDPEVRIHWRVAEGEAVAAGTVLVTLAGRARALVSAERPALNFLQTLSATASRTAECVAALAGSRTRVLDTRKTLPGLRQAQKYAVRAGGGLNHRMGLYDAVMLKENHIHAAGSIAAAAAAARQRHPTLPLIIEVETLAELDQALAAGCDRILVDEFGDDDLREAVRRAAGRIPLEVSGGVTLDRLHTLGAIGVDYVSIGALTKHVHALDLSLRLGSPPPSPPPSL</sequence>
<dbReference type="GO" id="GO:0034213">
    <property type="term" value="P:quinolinate catabolic process"/>
    <property type="evidence" value="ECO:0007669"/>
    <property type="project" value="TreeGrafter"/>
</dbReference>
<dbReference type="CDD" id="cd01572">
    <property type="entry name" value="QPRTase"/>
    <property type="match status" value="1"/>
</dbReference>
<keyword evidence="17" id="KW-1185">Reference proteome</keyword>
<dbReference type="PIRSF" id="PIRSF006250">
    <property type="entry name" value="NadC_ModD"/>
    <property type="match status" value="1"/>
</dbReference>
<dbReference type="PANTHER" id="PTHR32179">
    <property type="entry name" value="NICOTINATE-NUCLEOTIDE PYROPHOSPHORYLASE [CARBOXYLATING]"/>
    <property type="match status" value="1"/>
</dbReference>
<dbReference type="InterPro" id="IPR027277">
    <property type="entry name" value="NadC/ModD"/>
</dbReference>
<evidence type="ECO:0000256" key="10">
    <source>
        <dbReference type="ARBA" id="ARBA00047445"/>
    </source>
</evidence>
<reference evidence="16 17" key="1">
    <citation type="submission" date="2018-03" db="EMBL/GenBank/DDBJ databases">
        <title>Arenimonas caeni sp. nov., isolated from activated sludge.</title>
        <authorList>
            <person name="Liu H."/>
        </authorList>
    </citation>
    <scope>NUCLEOTIDE SEQUENCE [LARGE SCALE GENOMIC DNA]</scope>
    <source>
        <strain evidence="17">z29</strain>
    </source>
</reference>
<comment type="subunit">
    <text evidence="4">Hexamer formed by 3 homodimers.</text>
</comment>
<dbReference type="InterPro" id="IPR037128">
    <property type="entry name" value="Quinolinate_PRibosylTase_N_sf"/>
</dbReference>
<evidence type="ECO:0000256" key="8">
    <source>
        <dbReference type="ARBA" id="ARBA00022679"/>
    </source>
</evidence>
<dbReference type="PANTHER" id="PTHR32179:SF3">
    <property type="entry name" value="NICOTINATE-NUCLEOTIDE PYROPHOSPHORYLASE [CARBOXYLATING]"/>
    <property type="match status" value="1"/>
</dbReference>
<dbReference type="Proteomes" id="UP000241736">
    <property type="component" value="Unassembled WGS sequence"/>
</dbReference>
<dbReference type="EMBL" id="PVLF01000014">
    <property type="protein sequence ID" value="PRH82012.1"/>
    <property type="molecule type" value="Genomic_DNA"/>
</dbReference>
<evidence type="ECO:0000313" key="16">
    <source>
        <dbReference type="EMBL" id="PRH82012.1"/>
    </source>
</evidence>
<feature type="binding site" evidence="13">
    <location>
        <begin position="242"/>
        <end position="244"/>
    </location>
    <ligand>
        <name>substrate</name>
    </ligand>
</feature>
<dbReference type="InterPro" id="IPR013785">
    <property type="entry name" value="Aldolase_TIM"/>
</dbReference>
<dbReference type="InterPro" id="IPR002638">
    <property type="entry name" value="Quinolinate_PRibosylTrfase_C"/>
</dbReference>
<feature type="binding site" evidence="13">
    <location>
        <position position="219"/>
    </location>
    <ligand>
        <name>substrate</name>
    </ligand>
</feature>
<dbReference type="FunFam" id="3.20.20.70:FF:000030">
    <property type="entry name" value="Nicotinate-nucleotide pyrophosphorylase, carboxylating"/>
    <property type="match status" value="1"/>
</dbReference>
<keyword evidence="7 12" id="KW-0328">Glycosyltransferase</keyword>
<feature type="domain" description="Quinolinate phosphoribosyl transferase C-terminal" evidence="14">
    <location>
        <begin position="115"/>
        <end position="278"/>
    </location>
</feature>
<dbReference type="Pfam" id="PF02749">
    <property type="entry name" value="QRPTase_N"/>
    <property type="match status" value="1"/>
</dbReference>
<evidence type="ECO:0000256" key="1">
    <source>
        <dbReference type="ARBA" id="ARBA00003237"/>
    </source>
</evidence>
<feature type="binding site" evidence="13">
    <location>
        <position position="102"/>
    </location>
    <ligand>
        <name>substrate</name>
    </ligand>
</feature>
<feature type="binding site" evidence="13">
    <location>
        <position position="159"/>
    </location>
    <ligand>
        <name>substrate</name>
    </ligand>
</feature>
<dbReference type="NCBIfam" id="TIGR00078">
    <property type="entry name" value="nadC"/>
    <property type="match status" value="1"/>
</dbReference>
<comment type="caution">
    <text evidence="16">The sequence shown here is derived from an EMBL/GenBank/DDBJ whole genome shotgun (WGS) entry which is preliminary data.</text>
</comment>
<keyword evidence="8 12" id="KW-0808">Transferase</keyword>
<evidence type="ECO:0000256" key="4">
    <source>
        <dbReference type="ARBA" id="ARBA00011218"/>
    </source>
</evidence>
<proteinExistence type="inferred from homology"/>
<feature type="domain" description="Quinolinate phosphoribosyl transferase N-terminal" evidence="15">
    <location>
        <begin position="29"/>
        <end position="112"/>
    </location>
</feature>
<accession>A0A2P6M7P6</accession>
<organism evidence="16 17">
    <name type="scientific">Arenimonas caeni</name>
    <dbReference type="NCBI Taxonomy" id="2058085"/>
    <lineage>
        <taxon>Bacteria</taxon>
        <taxon>Pseudomonadati</taxon>
        <taxon>Pseudomonadota</taxon>
        <taxon>Gammaproteobacteria</taxon>
        <taxon>Lysobacterales</taxon>
        <taxon>Lysobacteraceae</taxon>
        <taxon>Arenimonas</taxon>
    </lineage>
</organism>
<protein>
    <recommendedName>
        <fullName evidence="11">Probable nicotinate-nucleotide pyrophosphorylase [carboxylating]</fullName>
        <ecNumber evidence="5">2.4.2.19</ecNumber>
    </recommendedName>
    <alternativeName>
        <fullName evidence="9">Quinolinate phosphoribosyltransferase [decarboxylating]</fullName>
    </alternativeName>
</protein>
<name>A0A2P6M7P6_9GAMM</name>
<evidence type="ECO:0000256" key="2">
    <source>
        <dbReference type="ARBA" id="ARBA00004893"/>
    </source>
</evidence>
<dbReference type="UniPathway" id="UPA00253">
    <property type="reaction ID" value="UER00331"/>
</dbReference>
<dbReference type="SUPFAM" id="SSF51690">
    <property type="entry name" value="Nicotinate/Quinolinate PRTase C-terminal domain-like"/>
    <property type="match status" value="1"/>
</dbReference>
<feature type="binding site" evidence="13">
    <location>
        <position position="198"/>
    </location>
    <ligand>
        <name>substrate</name>
    </ligand>
</feature>
<dbReference type="GO" id="GO:0005737">
    <property type="term" value="C:cytoplasm"/>
    <property type="evidence" value="ECO:0007669"/>
    <property type="project" value="TreeGrafter"/>
</dbReference>
<evidence type="ECO:0000256" key="3">
    <source>
        <dbReference type="ARBA" id="ARBA00009400"/>
    </source>
</evidence>
<dbReference type="InterPro" id="IPR022412">
    <property type="entry name" value="Quinolinate_PRibosylTrfase_N"/>
</dbReference>
<dbReference type="InterPro" id="IPR004393">
    <property type="entry name" value="NadC"/>
</dbReference>
<feature type="binding site" evidence="13">
    <location>
        <begin position="263"/>
        <end position="265"/>
    </location>
    <ligand>
        <name>substrate</name>
    </ligand>
</feature>
<dbReference type="EC" id="2.4.2.19" evidence="5"/>
<dbReference type="RefSeq" id="WP_106990770.1">
    <property type="nucleotide sequence ID" value="NZ_KZ679092.1"/>
</dbReference>
<evidence type="ECO:0000256" key="5">
    <source>
        <dbReference type="ARBA" id="ARBA00011944"/>
    </source>
</evidence>
<dbReference type="GO" id="GO:0004514">
    <property type="term" value="F:nicotinate-nucleotide diphosphorylase (carboxylating) activity"/>
    <property type="evidence" value="ECO:0007669"/>
    <property type="project" value="UniProtKB-EC"/>
</dbReference>
<dbReference type="FunFam" id="3.90.1170.20:FF:000001">
    <property type="entry name" value="Nicotinate-nucleotide diphosphorylase (Carboxylating)"/>
    <property type="match status" value="1"/>
</dbReference>
<dbReference type="InterPro" id="IPR036068">
    <property type="entry name" value="Nicotinate_pribotase-like_C"/>
</dbReference>